<dbReference type="EMBL" id="CP032819">
    <property type="protein sequence ID" value="AZS30228.1"/>
    <property type="molecule type" value="Genomic_DNA"/>
</dbReference>
<keyword evidence="2" id="KW-1185">Reference proteome</keyword>
<accession>A0A3Q9IPJ9</accession>
<proteinExistence type="predicted"/>
<sequence length="239" mass="27650">MKNKHIIGKVLLGGLCLMMLSQSCDKRDVFSYEADRALFFERWEQVGTNKYVRLDTVQYSFSHYVGAEDLEHRFKVNLIGNLLEEDMEYRVIVVDSLTTATKDQYTIKDPVFRKGRSSDSLTVILHKTPALKDKQVHLTLRLVENENFGLGYIGYTDVRVRFNDMKMKPLWWTKEIELAFLGPYSYEKLEAIVAANEGFTTFEGLDITTRRKIALNTKEYIRKHGITEANGDAMVIPIY</sequence>
<dbReference type="Pfam" id="PF16132">
    <property type="entry name" value="DUF4843"/>
    <property type="match status" value="1"/>
</dbReference>
<dbReference type="Proteomes" id="UP000270673">
    <property type="component" value="Chromosome"/>
</dbReference>
<evidence type="ECO:0000313" key="1">
    <source>
        <dbReference type="EMBL" id="AZS30228.1"/>
    </source>
</evidence>
<dbReference type="AlphaFoldDB" id="A0A3Q9IPJ9"/>
<dbReference type="InterPro" id="IPR032299">
    <property type="entry name" value="DUF4843"/>
</dbReference>
<dbReference type="KEGG" id="buy:D8S85_12195"/>
<protein>
    <submittedName>
        <fullName evidence="1">DUF4843 domain-containing protein</fullName>
    </submittedName>
</protein>
<organism evidence="1 2">
    <name type="scientific">Butyricimonas faecalis</name>
    <dbReference type="NCBI Taxonomy" id="2093856"/>
    <lineage>
        <taxon>Bacteria</taxon>
        <taxon>Pseudomonadati</taxon>
        <taxon>Bacteroidota</taxon>
        <taxon>Bacteroidia</taxon>
        <taxon>Bacteroidales</taxon>
        <taxon>Odoribacteraceae</taxon>
        <taxon>Butyricimonas</taxon>
    </lineage>
</organism>
<name>A0A3Q9IPJ9_9BACT</name>
<dbReference type="OrthoDB" id="1096465at2"/>
<dbReference type="PROSITE" id="PS51257">
    <property type="entry name" value="PROKAR_LIPOPROTEIN"/>
    <property type="match status" value="1"/>
</dbReference>
<reference evidence="1 2" key="1">
    <citation type="submission" date="2018-10" db="EMBL/GenBank/DDBJ databases">
        <title>Butyricimonas faecalis sp. nov., isolated from human faeces and emended description of the genus Butyricimonas.</title>
        <authorList>
            <person name="Le Roy T."/>
            <person name="Van der Smissen P."/>
            <person name="Paquot A."/>
            <person name="Delzenne N."/>
            <person name="Muccioli G."/>
            <person name="Collet J.-F."/>
            <person name="Cani P.D."/>
        </authorList>
    </citation>
    <scope>NUCLEOTIDE SEQUENCE [LARGE SCALE GENOMIC DNA]</scope>
    <source>
        <strain evidence="1 2">H184</strain>
    </source>
</reference>
<dbReference type="RefSeq" id="WP_127075123.1">
    <property type="nucleotide sequence ID" value="NZ_CP032819.1"/>
</dbReference>
<evidence type="ECO:0000313" key="2">
    <source>
        <dbReference type="Proteomes" id="UP000270673"/>
    </source>
</evidence>
<gene>
    <name evidence="1" type="ORF">D8S85_12195</name>
</gene>